<dbReference type="GO" id="GO:0017025">
    <property type="term" value="F:TBP-class protein binding"/>
    <property type="evidence" value="ECO:0007669"/>
    <property type="project" value="InterPro"/>
</dbReference>
<proteinExistence type="predicted"/>
<keyword evidence="3" id="KW-0863">Zinc-finger</keyword>
<evidence type="ECO:0000259" key="4">
    <source>
        <dbReference type="PROSITE" id="PS51134"/>
    </source>
</evidence>
<comment type="caution">
    <text evidence="7">The sequence shown here is derived from an EMBL/GenBank/DDBJ whole genome shotgun (WGS) entry which is preliminary data.</text>
</comment>
<dbReference type="PROSITE" id="PS51134">
    <property type="entry name" value="ZF_TFIIB"/>
    <property type="match status" value="1"/>
</dbReference>
<evidence type="ECO:0000256" key="1">
    <source>
        <dbReference type="ARBA" id="ARBA00023015"/>
    </source>
</evidence>
<dbReference type="InterPro" id="IPR013137">
    <property type="entry name" value="Znf_TFIIB"/>
</dbReference>
<evidence type="ECO:0000256" key="3">
    <source>
        <dbReference type="PROSITE-ProRule" id="PRU00469"/>
    </source>
</evidence>
<dbReference type="InterPro" id="IPR036915">
    <property type="entry name" value="Cyclin-like_sf"/>
</dbReference>
<evidence type="ECO:0000313" key="9">
    <source>
        <dbReference type="Proteomes" id="UP000257123"/>
    </source>
</evidence>
<dbReference type="GO" id="GO:0008270">
    <property type="term" value="F:zinc ion binding"/>
    <property type="evidence" value="ECO:0007669"/>
    <property type="project" value="UniProtKB-KW"/>
</dbReference>
<evidence type="ECO:0000313" key="6">
    <source>
        <dbReference type="EMBL" id="RFA93970.1"/>
    </source>
</evidence>
<accession>A0A371R165</accession>
<evidence type="ECO:0000256" key="2">
    <source>
        <dbReference type="ARBA" id="ARBA00023163"/>
    </source>
</evidence>
<dbReference type="Pfam" id="PF00382">
    <property type="entry name" value="TFIIB"/>
    <property type="match status" value="1"/>
</dbReference>
<keyword evidence="1" id="KW-0805">Transcription regulation</keyword>
<evidence type="ECO:0000313" key="7">
    <source>
        <dbReference type="EMBL" id="RFA97209.1"/>
    </source>
</evidence>
<dbReference type="Proteomes" id="UP000257123">
    <property type="component" value="Unassembled WGS sequence"/>
</dbReference>
<keyword evidence="7" id="KW-0396">Initiation factor</keyword>
<dbReference type="Proteomes" id="UP000651120">
    <property type="component" value="Unassembled WGS sequence"/>
</dbReference>
<dbReference type="OMA" id="YCKSTNI"/>
<dbReference type="SUPFAM" id="SSF57783">
    <property type="entry name" value="Zinc beta-ribbon"/>
    <property type="match status" value="1"/>
</dbReference>
<dbReference type="Pfam" id="PF08271">
    <property type="entry name" value="Zn_Ribbon_TF"/>
    <property type="match status" value="1"/>
</dbReference>
<keyword evidence="7" id="KW-0648">Protein biosynthesis</keyword>
<dbReference type="SUPFAM" id="SSF47954">
    <property type="entry name" value="Cyclin-like"/>
    <property type="match status" value="1"/>
</dbReference>
<dbReference type="RefSeq" id="WP_011008430.1">
    <property type="nucleotide sequence ID" value="NZ_DAIOPL010000036.1"/>
</dbReference>
<name>A0A371R165_9CREN</name>
<feature type="domain" description="TFIIB-type" evidence="4">
    <location>
        <begin position="1"/>
        <end position="28"/>
    </location>
</feature>
<gene>
    <name evidence="6" type="ORF">CGL51_11570</name>
    <name evidence="7" type="ORF">CGL52_09865</name>
    <name evidence="5" type="ORF">HA333_03235</name>
</gene>
<evidence type="ECO:0000313" key="5">
    <source>
        <dbReference type="EMBL" id="HII46483.1"/>
    </source>
</evidence>
<dbReference type="Gene3D" id="2.20.25.10">
    <property type="match status" value="1"/>
</dbReference>
<keyword evidence="2" id="KW-0804">Transcription</keyword>
<dbReference type="AlphaFoldDB" id="A0A371R165"/>
<reference evidence="8 9" key="1">
    <citation type="submission" date="2017-07" db="EMBL/GenBank/DDBJ databases">
        <title>Draft genome sequence of aerobic hyperthermophilic archaea, Pyrobaculum aerophilum YKB31 and YKB32.</title>
        <authorList>
            <person name="Mochizuki T."/>
            <person name="Berliner A.J."/>
            <person name="Yoshida-Takashima Y."/>
            <person name="Takaki Y."/>
            <person name="Nunoura T."/>
            <person name="Takai K."/>
        </authorList>
    </citation>
    <scope>NUCLEOTIDE SEQUENCE [LARGE SCALE GENOMIC DNA]</scope>
    <source>
        <strain evidence="6 9">YKB31</strain>
        <strain evidence="7 8">YKB32</strain>
    </source>
</reference>
<dbReference type="EMBL" id="DUJP01000015">
    <property type="protein sequence ID" value="HII46483.1"/>
    <property type="molecule type" value="Genomic_DNA"/>
</dbReference>
<dbReference type="EMBL" id="NMUE01000047">
    <property type="protein sequence ID" value="RFA93970.1"/>
    <property type="molecule type" value="Genomic_DNA"/>
</dbReference>
<keyword evidence="3" id="KW-0862">Zinc</keyword>
<dbReference type="GeneID" id="1464293"/>
<dbReference type="EMBL" id="NMUF01000030">
    <property type="protein sequence ID" value="RFA97209.1"/>
    <property type="molecule type" value="Genomic_DNA"/>
</dbReference>
<dbReference type="InterPro" id="IPR013150">
    <property type="entry name" value="TFIIB_cyclin"/>
</dbReference>
<dbReference type="Proteomes" id="UP000256877">
    <property type="component" value="Unassembled WGS sequence"/>
</dbReference>
<sequence length="159" mass="17873">MKCPYCQSMNITLADGEYVCRDCGTVLGPEVVPPRPRQVLPVPVRHKLIMLALEQENKKSIKKKYSEMVKMYTGKVAEALGVPEVTVVALQIFQRLDKRIYQGKSPRVIAAAVAYLAAERLGIYIHKQVIAKILGVSKFSIRDTASRLRKYVPNIKETT</sequence>
<dbReference type="OrthoDB" id="27163at2157"/>
<keyword evidence="3" id="KW-0479">Metal-binding</keyword>
<dbReference type="GO" id="GO:0003743">
    <property type="term" value="F:translation initiation factor activity"/>
    <property type="evidence" value="ECO:0007669"/>
    <property type="project" value="UniProtKB-KW"/>
</dbReference>
<evidence type="ECO:0000313" key="8">
    <source>
        <dbReference type="Proteomes" id="UP000256877"/>
    </source>
</evidence>
<protein>
    <submittedName>
        <fullName evidence="5">Transcription initiation factor IIB family protein</fullName>
    </submittedName>
    <submittedName>
        <fullName evidence="7">Transcription initiation factor TFIIIB</fullName>
    </submittedName>
</protein>
<organism evidence="7 8">
    <name type="scientific">Pyrobaculum aerophilum</name>
    <dbReference type="NCBI Taxonomy" id="13773"/>
    <lineage>
        <taxon>Archaea</taxon>
        <taxon>Thermoproteota</taxon>
        <taxon>Thermoprotei</taxon>
        <taxon>Thermoproteales</taxon>
        <taxon>Thermoproteaceae</taxon>
        <taxon>Pyrobaculum</taxon>
    </lineage>
</organism>
<dbReference type="Gene3D" id="1.10.472.10">
    <property type="entry name" value="Cyclin-like"/>
    <property type="match status" value="1"/>
</dbReference>
<reference evidence="5" key="2">
    <citation type="journal article" date="2020" name="bioRxiv">
        <title>A rank-normalized archaeal taxonomy based on genome phylogeny resolves widespread incomplete and uneven classifications.</title>
        <authorList>
            <person name="Rinke C."/>
            <person name="Chuvochina M."/>
            <person name="Mussig A.J."/>
            <person name="Chaumeil P.-A."/>
            <person name="Waite D.W."/>
            <person name="Whitman W.B."/>
            <person name="Parks D.H."/>
            <person name="Hugenholtz P."/>
        </authorList>
    </citation>
    <scope>NUCLEOTIDE SEQUENCE</scope>
    <source>
        <strain evidence="5">UBA8839</strain>
    </source>
</reference>